<dbReference type="PANTHER" id="PTHR35263:SF1">
    <property type="entry name" value="TESTIS-EXPRESSED PROTEIN 49"/>
    <property type="match status" value="1"/>
</dbReference>
<dbReference type="EMBL" id="OU892289">
    <property type="protein sequence ID" value="CAG9763313.1"/>
    <property type="molecule type" value="Genomic_DNA"/>
</dbReference>
<dbReference type="Proteomes" id="UP001152799">
    <property type="component" value="Chromosome 13"/>
</dbReference>
<gene>
    <name evidence="1" type="ORF">CEUTPL_LOCUS3978</name>
</gene>
<dbReference type="PANTHER" id="PTHR35263">
    <property type="entry name" value="TESTIS-EXPRESSED PROTEIN 49"/>
    <property type="match status" value="1"/>
</dbReference>
<proteinExistence type="predicted"/>
<dbReference type="OrthoDB" id="7085216at2759"/>
<dbReference type="AlphaFoldDB" id="A0A9N9QM49"/>
<evidence type="ECO:0000313" key="2">
    <source>
        <dbReference type="Proteomes" id="UP001152799"/>
    </source>
</evidence>
<name>A0A9N9QM49_9CUCU</name>
<accession>A0A9N9QM49</accession>
<evidence type="ECO:0000313" key="1">
    <source>
        <dbReference type="EMBL" id="CAG9763313.1"/>
    </source>
</evidence>
<dbReference type="Pfam" id="PF22593">
    <property type="entry name" value="SPMIP11"/>
    <property type="match status" value="1"/>
</dbReference>
<dbReference type="InterPro" id="IPR038775">
    <property type="entry name" value="SPMIP11"/>
</dbReference>
<organism evidence="1 2">
    <name type="scientific">Ceutorhynchus assimilis</name>
    <name type="common">cabbage seed weevil</name>
    <dbReference type="NCBI Taxonomy" id="467358"/>
    <lineage>
        <taxon>Eukaryota</taxon>
        <taxon>Metazoa</taxon>
        <taxon>Ecdysozoa</taxon>
        <taxon>Arthropoda</taxon>
        <taxon>Hexapoda</taxon>
        <taxon>Insecta</taxon>
        <taxon>Pterygota</taxon>
        <taxon>Neoptera</taxon>
        <taxon>Endopterygota</taxon>
        <taxon>Coleoptera</taxon>
        <taxon>Polyphaga</taxon>
        <taxon>Cucujiformia</taxon>
        <taxon>Curculionidae</taxon>
        <taxon>Ceutorhynchinae</taxon>
        <taxon>Ceutorhynchus</taxon>
    </lineage>
</organism>
<protein>
    <submittedName>
        <fullName evidence="1">Uncharacterized protein</fullName>
    </submittedName>
</protein>
<reference evidence="1" key="1">
    <citation type="submission" date="2022-01" db="EMBL/GenBank/DDBJ databases">
        <authorList>
            <person name="King R."/>
        </authorList>
    </citation>
    <scope>NUCLEOTIDE SEQUENCE</scope>
</reference>
<keyword evidence="2" id="KW-1185">Reference proteome</keyword>
<sequence>MEFFGLSQYGVTDPIRDILRDDYKEPTITIGFGAPDQEITDNRHWSEKIRELDCYLGNADGYAYGSQDRLTRMRRKYMWKPVGPVDMYKYPGVNSMNFGWWHFDPELTKLTREQDWYKPRVRNSVVTSEMSRYVNHCLTVDKFFKT</sequence>